<dbReference type="InterPro" id="IPR001763">
    <property type="entry name" value="Rhodanese-like_dom"/>
</dbReference>
<dbReference type="Pfam" id="PF00581">
    <property type="entry name" value="Rhodanese"/>
    <property type="match status" value="1"/>
</dbReference>
<proteinExistence type="predicted"/>
<dbReference type="Proteomes" id="UP001143364">
    <property type="component" value="Unassembled WGS sequence"/>
</dbReference>
<dbReference type="CDD" id="cd00158">
    <property type="entry name" value="RHOD"/>
    <property type="match status" value="1"/>
</dbReference>
<dbReference type="InterPro" id="IPR036873">
    <property type="entry name" value="Rhodanese-like_dom_sf"/>
</dbReference>
<organism evidence="3 4">
    <name type="scientific">Methylopila jiangsuensis</name>
    <dbReference type="NCBI Taxonomy" id="586230"/>
    <lineage>
        <taxon>Bacteria</taxon>
        <taxon>Pseudomonadati</taxon>
        <taxon>Pseudomonadota</taxon>
        <taxon>Alphaproteobacteria</taxon>
        <taxon>Hyphomicrobiales</taxon>
        <taxon>Methylopilaceae</taxon>
        <taxon>Methylopila</taxon>
    </lineage>
</organism>
<evidence type="ECO:0000313" key="3">
    <source>
        <dbReference type="EMBL" id="GLK76521.1"/>
    </source>
</evidence>
<comment type="caution">
    <text evidence="3">The sequence shown here is derived from an EMBL/GenBank/DDBJ whole genome shotgun (WGS) entry which is preliminary data.</text>
</comment>
<protein>
    <recommendedName>
        <fullName evidence="2">Rhodanese domain-containing protein</fullName>
    </recommendedName>
</protein>
<keyword evidence="4" id="KW-1185">Reference proteome</keyword>
<evidence type="ECO:0000259" key="2">
    <source>
        <dbReference type="PROSITE" id="PS50206"/>
    </source>
</evidence>
<gene>
    <name evidence="3" type="ORF">GCM10008171_17750</name>
</gene>
<reference evidence="3" key="1">
    <citation type="journal article" date="2014" name="Int. J. Syst. Evol. Microbiol.">
        <title>Complete genome sequence of Corynebacterium casei LMG S-19264T (=DSM 44701T), isolated from a smear-ripened cheese.</title>
        <authorList>
            <consortium name="US DOE Joint Genome Institute (JGI-PGF)"/>
            <person name="Walter F."/>
            <person name="Albersmeier A."/>
            <person name="Kalinowski J."/>
            <person name="Ruckert C."/>
        </authorList>
    </citation>
    <scope>NUCLEOTIDE SEQUENCE</scope>
    <source>
        <strain evidence="3">VKM B-2555</strain>
    </source>
</reference>
<reference evidence="3" key="2">
    <citation type="submission" date="2023-01" db="EMBL/GenBank/DDBJ databases">
        <authorList>
            <person name="Sun Q."/>
            <person name="Evtushenko L."/>
        </authorList>
    </citation>
    <scope>NUCLEOTIDE SEQUENCE</scope>
    <source>
        <strain evidence="3">VKM B-2555</strain>
    </source>
</reference>
<dbReference type="InterPro" id="IPR022376">
    <property type="entry name" value="PQQ_CXXCW"/>
</dbReference>
<accession>A0A9W6JHH4</accession>
<dbReference type="NCBIfam" id="TIGR03865">
    <property type="entry name" value="PQQ_CXXCW"/>
    <property type="match status" value="1"/>
</dbReference>
<dbReference type="Gene3D" id="3.40.250.10">
    <property type="entry name" value="Rhodanese-like domain"/>
    <property type="match status" value="1"/>
</dbReference>
<dbReference type="PROSITE" id="PS50206">
    <property type="entry name" value="RHODANESE_3"/>
    <property type="match status" value="1"/>
</dbReference>
<evidence type="ECO:0000313" key="4">
    <source>
        <dbReference type="Proteomes" id="UP001143364"/>
    </source>
</evidence>
<feature type="signal peptide" evidence="1">
    <location>
        <begin position="1"/>
        <end position="22"/>
    </location>
</feature>
<feature type="chain" id="PRO_5040846176" description="Rhodanese domain-containing protein" evidence="1">
    <location>
        <begin position="23"/>
        <end position="196"/>
    </location>
</feature>
<dbReference type="EMBL" id="BSFK01000009">
    <property type="protein sequence ID" value="GLK76521.1"/>
    <property type="molecule type" value="Genomic_DNA"/>
</dbReference>
<evidence type="ECO:0000256" key="1">
    <source>
        <dbReference type="SAM" id="SignalP"/>
    </source>
</evidence>
<feature type="domain" description="Rhodanese" evidence="2">
    <location>
        <begin position="64"/>
        <end position="179"/>
    </location>
</feature>
<dbReference type="SUPFAM" id="SSF52821">
    <property type="entry name" value="Rhodanese/Cell cycle control phosphatase"/>
    <property type="match status" value="1"/>
</dbReference>
<name>A0A9W6JHH4_9HYPH</name>
<keyword evidence="1" id="KW-0732">Signal</keyword>
<sequence>MSAMRSLALAAFAAVALVSAAAAGGSGSAPEPEGLWTGPIPGYTPSTLKGAAVIDVAAAGSLVDKGGAVFIDVTEPDHKPAALPPTALWRPQHRSIPGAVWFPGAAPGDLPPAHEDALKKRVETLTGGDKAKPVVAFCHPDCWGSWNMGKRLVTWGYTKVSWFPEGIDGWQKADRDTEVVPADPDWAAVTKQEAGR</sequence>
<dbReference type="AlphaFoldDB" id="A0A9W6JHH4"/>